<feature type="signal peptide" evidence="1">
    <location>
        <begin position="1"/>
        <end position="19"/>
    </location>
</feature>
<evidence type="ECO:0000256" key="1">
    <source>
        <dbReference type="SAM" id="SignalP"/>
    </source>
</evidence>
<evidence type="ECO:0000259" key="2">
    <source>
        <dbReference type="PROSITE" id="PS51277"/>
    </source>
</evidence>
<dbReference type="InterPro" id="IPR044816">
    <property type="entry name" value="BURP"/>
</dbReference>
<keyword evidence="1" id="KW-0732">Signal</keyword>
<name>A0A1D1ZKH9_9ARAE</name>
<dbReference type="PROSITE" id="PS51277">
    <property type="entry name" value="BURP"/>
    <property type="match status" value="1"/>
</dbReference>
<reference evidence="3" key="1">
    <citation type="submission" date="2015-07" db="EMBL/GenBank/DDBJ databases">
        <title>Transcriptome Assembly of Anthurium amnicola.</title>
        <authorList>
            <person name="Suzuki J."/>
        </authorList>
    </citation>
    <scope>NUCLEOTIDE SEQUENCE</scope>
</reference>
<dbReference type="EMBL" id="GDJX01000464">
    <property type="protein sequence ID" value="JAT67472.1"/>
    <property type="molecule type" value="Transcribed_RNA"/>
</dbReference>
<dbReference type="AlphaFoldDB" id="A0A1D1ZKH9"/>
<dbReference type="InterPro" id="IPR004873">
    <property type="entry name" value="BURP_dom"/>
</dbReference>
<protein>
    <submittedName>
        <fullName evidence="3">BURP domain-containing protein 6</fullName>
    </submittedName>
</protein>
<dbReference type="Pfam" id="PF03181">
    <property type="entry name" value="BURP"/>
    <property type="match status" value="1"/>
</dbReference>
<accession>A0A1D1ZKH9</accession>
<feature type="non-terminal residue" evidence="3">
    <location>
        <position position="285"/>
    </location>
</feature>
<proteinExistence type="predicted"/>
<sequence>MDCSLSILFLLTMAAVADAAVSPQDYWNSMLPGTPMPAAVRQLLLTDEGTGLIGIGVEALATSVPNFHQMGLSVAGLANAKLGNPRVSNFYHKVRGMERLGDADNGRARASNIYQKVDSLERRSSADNNRARVSNFYQKSDATEGLHKADNGRARVSNLYQKGISGKGIAIDNNTGSGTTLEKQKSIDMVDGANFFLEKDLRPGMKMRLDFSRCTPEAVFIPRSTASSIPFSSEKLPHILSYFSVQPNSVEAGIMRTELEDCEEVDSSVESKYCPTSMESMVDYA</sequence>
<gene>
    <name evidence="3" type="primary">BURP6</name>
    <name evidence="3" type="ORF">g.34149</name>
</gene>
<evidence type="ECO:0000313" key="3">
    <source>
        <dbReference type="EMBL" id="JAT67472.1"/>
    </source>
</evidence>
<feature type="chain" id="PRO_5008901061" evidence="1">
    <location>
        <begin position="20"/>
        <end position="285"/>
    </location>
</feature>
<feature type="domain" description="BURP" evidence="2">
    <location>
        <begin position="195"/>
        <end position="285"/>
    </location>
</feature>
<dbReference type="PANTHER" id="PTHR31236:SF2">
    <property type="entry name" value="BURP DOMAIN PROTEIN RD22"/>
    <property type="match status" value="1"/>
</dbReference>
<organism evidence="3">
    <name type="scientific">Anthurium amnicola</name>
    <dbReference type="NCBI Taxonomy" id="1678845"/>
    <lineage>
        <taxon>Eukaryota</taxon>
        <taxon>Viridiplantae</taxon>
        <taxon>Streptophyta</taxon>
        <taxon>Embryophyta</taxon>
        <taxon>Tracheophyta</taxon>
        <taxon>Spermatophyta</taxon>
        <taxon>Magnoliopsida</taxon>
        <taxon>Liliopsida</taxon>
        <taxon>Araceae</taxon>
        <taxon>Pothoideae</taxon>
        <taxon>Potheae</taxon>
        <taxon>Anthurium</taxon>
    </lineage>
</organism>
<dbReference type="PANTHER" id="PTHR31236">
    <property type="entry name" value="BURP DOMAIN PROTEIN USPL1-LIKE"/>
    <property type="match status" value="1"/>
</dbReference>